<dbReference type="Pfam" id="PF00589">
    <property type="entry name" value="Phage_integrase"/>
    <property type="match status" value="1"/>
</dbReference>
<evidence type="ECO:0000313" key="8">
    <source>
        <dbReference type="Proteomes" id="UP000199259"/>
    </source>
</evidence>
<keyword evidence="8" id="KW-1185">Reference proteome</keyword>
<evidence type="ECO:0000313" key="7">
    <source>
        <dbReference type="EMBL" id="SDF43104.1"/>
    </source>
</evidence>
<dbReference type="Proteomes" id="UP000199259">
    <property type="component" value="Unassembled WGS sequence"/>
</dbReference>
<dbReference type="OrthoDB" id="142231at2157"/>
<dbReference type="GO" id="GO:0015074">
    <property type="term" value="P:DNA integration"/>
    <property type="evidence" value="ECO:0007669"/>
    <property type="project" value="UniProtKB-KW"/>
</dbReference>
<evidence type="ECO:0000256" key="1">
    <source>
        <dbReference type="ARBA" id="ARBA00022908"/>
    </source>
</evidence>
<dbReference type="SUPFAM" id="SSF56349">
    <property type="entry name" value="DNA breaking-rejoining enzymes"/>
    <property type="match status" value="1"/>
</dbReference>
<dbReference type="GO" id="GO:0006310">
    <property type="term" value="P:DNA recombination"/>
    <property type="evidence" value="ECO:0007669"/>
    <property type="project" value="UniProtKB-KW"/>
</dbReference>
<name>A0A7Z7AUR8_9EURY</name>
<dbReference type="RefSeq" id="WP_091709142.1">
    <property type="nucleotide sequence ID" value="NZ_FNCA01000002.1"/>
</dbReference>
<keyword evidence="2 4" id="KW-0238">DNA-binding</keyword>
<feature type="domain" description="Tyr recombinase" evidence="5">
    <location>
        <begin position="108"/>
        <end position="288"/>
    </location>
</feature>
<dbReference type="Gene3D" id="1.10.443.10">
    <property type="entry name" value="Intergrase catalytic core"/>
    <property type="match status" value="1"/>
</dbReference>
<evidence type="ECO:0000259" key="5">
    <source>
        <dbReference type="PROSITE" id="PS51898"/>
    </source>
</evidence>
<organism evidence="7 8">
    <name type="scientific">Methanolobus vulcani</name>
    <dbReference type="NCBI Taxonomy" id="38026"/>
    <lineage>
        <taxon>Archaea</taxon>
        <taxon>Methanobacteriati</taxon>
        <taxon>Methanobacteriota</taxon>
        <taxon>Stenosarchaea group</taxon>
        <taxon>Methanomicrobia</taxon>
        <taxon>Methanosarcinales</taxon>
        <taxon>Methanosarcinaceae</taxon>
        <taxon>Methanolobus</taxon>
    </lineage>
</organism>
<dbReference type="EMBL" id="FNCA01000002">
    <property type="protein sequence ID" value="SDF43104.1"/>
    <property type="molecule type" value="Genomic_DNA"/>
</dbReference>
<proteinExistence type="predicted"/>
<keyword evidence="3" id="KW-0233">DNA recombination</keyword>
<dbReference type="InterPro" id="IPR013762">
    <property type="entry name" value="Integrase-like_cat_sf"/>
</dbReference>
<dbReference type="AlphaFoldDB" id="A0A7Z7AUR8"/>
<evidence type="ECO:0000256" key="2">
    <source>
        <dbReference type="ARBA" id="ARBA00023125"/>
    </source>
</evidence>
<dbReference type="GO" id="GO:0003677">
    <property type="term" value="F:DNA binding"/>
    <property type="evidence" value="ECO:0007669"/>
    <property type="project" value="UniProtKB-UniRule"/>
</dbReference>
<dbReference type="InterPro" id="IPR002104">
    <property type="entry name" value="Integrase_catalytic"/>
</dbReference>
<dbReference type="Gene3D" id="1.10.150.130">
    <property type="match status" value="1"/>
</dbReference>
<dbReference type="InterPro" id="IPR050090">
    <property type="entry name" value="Tyrosine_recombinase_XerCD"/>
</dbReference>
<dbReference type="InterPro" id="IPR010998">
    <property type="entry name" value="Integrase_recombinase_N"/>
</dbReference>
<protein>
    <submittedName>
        <fullName evidence="7">Integrase/recombinase XerD</fullName>
    </submittedName>
</protein>
<dbReference type="PROSITE" id="PS51898">
    <property type="entry name" value="TYR_RECOMBINASE"/>
    <property type="match status" value="1"/>
</dbReference>
<feature type="domain" description="Core-binding (CB)" evidence="6">
    <location>
        <begin position="1"/>
        <end position="80"/>
    </location>
</feature>
<dbReference type="PROSITE" id="PS51900">
    <property type="entry name" value="CB"/>
    <property type="match status" value="1"/>
</dbReference>
<keyword evidence="1" id="KW-0229">DNA integration</keyword>
<dbReference type="InterPro" id="IPR004107">
    <property type="entry name" value="Integrase_SAM-like_N"/>
</dbReference>
<reference evidence="7 8" key="1">
    <citation type="submission" date="2016-10" db="EMBL/GenBank/DDBJ databases">
        <authorList>
            <person name="Varghese N."/>
            <person name="Submissions S."/>
        </authorList>
    </citation>
    <scope>NUCLEOTIDE SEQUENCE [LARGE SCALE GENOMIC DNA]</scope>
    <source>
        <strain evidence="7 8">PL 12/M</strain>
    </source>
</reference>
<dbReference type="Pfam" id="PF13495">
    <property type="entry name" value="Phage_int_SAM_4"/>
    <property type="match status" value="1"/>
</dbReference>
<dbReference type="InterPro" id="IPR044068">
    <property type="entry name" value="CB"/>
</dbReference>
<dbReference type="PANTHER" id="PTHR30349:SF92">
    <property type="entry name" value="SITE-SPECIFIC RECOMBINASE"/>
    <property type="match status" value="1"/>
</dbReference>
<gene>
    <name evidence="7" type="ORF">SAMN04488589_0496</name>
</gene>
<sequence>MNNLIDDFVVDCKTMGYSYRTIESYTGHVKYYLGRYSIGPQIKAEDLQPFLIHLRDERNLTFSTINAYFASLSTFFDYLEHVGILQKHEIGKFRKRYLRRYKKRHTPQKKQLISIDKMRELIESADSLEHQTLMIFLAKTGIRRNELITLDRSDISLANNTVLLKPTPKRSNRLVYFDDECKAFLGAYLKTRTDKNPALFLSTTGDRISRNMVYKIITEYARKLGIHRPKGHVHEKFTPHCFRVWFTTHLRRSGMSKSFIQELRGDVRGEAIDIYDHIECDELKAAYMRHIPQLGLTP</sequence>
<evidence type="ECO:0000256" key="4">
    <source>
        <dbReference type="PROSITE-ProRule" id="PRU01248"/>
    </source>
</evidence>
<dbReference type="CDD" id="cd00397">
    <property type="entry name" value="DNA_BRE_C"/>
    <property type="match status" value="1"/>
</dbReference>
<evidence type="ECO:0000259" key="6">
    <source>
        <dbReference type="PROSITE" id="PS51900"/>
    </source>
</evidence>
<dbReference type="InterPro" id="IPR011010">
    <property type="entry name" value="DNA_brk_join_enz"/>
</dbReference>
<accession>A0A7Z7AUR8</accession>
<dbReference type="PANTHER" id="PTHR30349">
    <property type="entry name" value="PHAGE INTEGRASE-RELATED"/>
    <property type="match status" value="1"/>
</dbReference>
<comment type="caution">
    <text evidence="7">The sequence shown here is derived from an EMBL/GenBank/DDBJ whole genome shotgun (WGS) entry which is preliminary data.</text>
</comment>
<evidence type="ECO:0000256" key="3">
    <source>
        <dbReference type="ARBA" id="ARBA00023172"/>
    </source>
</evidence>